<comment type="similarity">
    <text evidence="1">Belongs to the beta-class carbonic anhydrase family.</text>
</comment>
<evidence type="ECO:0000256" key="3">
    <source>
        <dbReference type="ARBA" id="ARBA00022723"/>
    </source>
</evidence>
<feature type="binding site" evidence="7">
    <location>
        <position position="109"/>
    </location>
    <ligand>
        <name>Zn(2+)</name>
        <dbReference type="ChEBI" id="CHEBI:29105"/>
    </ligand>
</feature>
<dbReference type="Proteomes" id="UP001596383">
    <property type="component" value="Unassembled WGS sequence"/>
</dbReference>
<dbReference type="InterPro" id="IPR001765">
    <property type="entry name" value="Carbonic_anhydrase"/>
</dbReference>
<dbReference type="SMART" id="SM00947">
    <property type="entry name" value="Pro_CA"/>
    <property type="match status" value="1"/>
</dbReference>
<proteinExistence type="inferred from homology"/>
<feature type="binding site" evidence="7">
    <location>
        <position position="173"/>
    </location>
    <ligand>
        <name>Zn(2+)</name>
        <dbReference type="ChEBI" id="CHEBI:29105"/>
    </ligand>
</feature>
<evidence type="ECO:0000313" key="10">
    <source>
        <dbReference type="Proteomes" id="UP001596383"/>
    </source>
</evidence>
<evidence type="ECO:0000256" key="4">
    <source>
        <dbReference type="ARBA" id="ARBA00022833"/>
    </source>
</evidence>
<evidence type="ECO:0000256" key="2">
    <source>
        <dbReference type="ARBA" id="ARBA00012925"/>
    </source>
</evidence>
<dbReference type="GO" id="GO:0004089">
    <property type="term" value="F:carbonate dehydratase activity"/>
    <property type="evidence" value="ECO:0007669"/>
    <property type="project" value="UniProtKB-EC"/>
</dbReference>
<keyword evidence="3 7" id="KW-0479">Metal-binding</keyword>
<evidence type="ECO:0000256" key="7">
    <source>
        <dbReference type="PIRSR" id="PIRSR601765-2"/>
    </source>
</evidence>
<comment type="caution">
    <text evidence="9">The sequence shown here is derived from an EMBL/GenBank/DDBJ whole genome shotgun (WGS) entry which is preliminary data.</text>
</comment>
<dbReference type="PANTHER" id="PTHR11002">
    <property type="entry name" value="CARBONIC ANHYDRASE"/>
    <property type="match status" value="1"/>
</dbReference>
<feature type="region of interest" description="Disordered" evidence="8">
    <location>
        <begin position="1"/>
        <end position="23"/>
    </location>
</feature>
<evidence type="ECO:0000256" key="5">
    <source>
        <dbReference type="ARBA" id="ARBA00023239"/>
    </source>
</evidence>
<dbReference type="SUPFAM" id="SSF53056">
    <property type="entry name" value="beta-carbonic anhydrase, cab"/>
    <property type="match status" value="1"/>
</dbReference>
<feature type="binding site" evidence="7">
    <location>
        <position position="170"/>
    </location>
    <ligand>
        <name>Zn(2+)</name>
        <dbReference type="ChEBI" id="CHEBI:29105"/>
    </ligand>
</feature>
<gene>
    <name evidence="9" type="ORF">ACFQE6_23150</name>
</gene>
<dbReference type="RefSeq" id="WP_273740645.1">
    <property type="nucleotide sequence ID" value="NZ_JAQIVI010000422.1"/>
</dbReference>
<dbReference type="GO" id="GO:0046872">
    <property type="term" value="F:metal ion binding"/>
    <property type="evidence" value="ECO:0007669"/>
    <property type="project" value="UniProtKB-KW"/>
</dbReference>
<dbReference type="EMBL" id="JBHSWV010000422">
    <property type="protein sequence ID" value="MFC6767784.1"/>
    <property type="molecule type" value="Genomic_DNA"/>
</dbReference>
<keyword evidence="5" id="KW-0456">Lyase</keyword>
<keyword evidence="4 7" id="KW-0862">Zinc</keyword>
<accession>A0ABD5SRY9</accession>
<name>A0ABD5SRY9_9EURY</name>
<evidence type="ECO:0000313" key="9">
    <source>
        <dbReference type="EMBL" id="MFC6767784.1"/>
    </source>
</evidence>
<dbReference type="Pfam" id="PF00484">
    <property type="entry name" value="Pro_CA"/>
    <property type="match status" value="1"/>
</dbReference>
<evidence type="ECO:0000256" key="6">
    <source>
        <dbReference type="ARBA" id="ARBA00048348"/>
    </source>
</evidence>
<dbReference type="Gene3D" id="3.40.1050.10">
    <property type="entry name" value="Carbonic anhydrase"/>
    <property type="match status" value="1"/>
</dbReference>
<organism evidence="9 10">
    <name type="scientific">Natrinema soli</name>
    <dbReference type="NCBI Taxonomy" id="1930624"/>
    <lineage>
        <taxon>Archaea</taxon>
        <taxon>Methanobacteriati</taxon>
        <taxon>Methanobacteriota</taxon>
        <taxon>Stenosarchaea group</taxon>
        <taxon>Halobacteria</taxon>
        <taxon>Halobacteriales</taxon>
        <taxon>Natrialbaceae</taxon>
        <taxon>Natrinema</taxon>
    </lineage>
</organism>
<comment type="catalytic activity">
    <reaction evidence="6">
        <text>hydrogencarbonate + H(+) = CO2 + H2O</text>
        <dbReference type="Rhea" id="RHEA:10748"/>
        <dbReference type="ChEBI" id="CHEBI:15377"/>
        <dbReference type="ChEBI" id="CHEBI:15378"/>
        <dbReference type="ChEBI" id="CHEBI:16526"/>
        <dbReference type="ChEBI" id="CHEBI:17544"/>
        <dbReference type="EC" id="4.2.1.1"/>
    </reaction>
</comment>
<dbReference type="EC" id="4.2.1.1" evidence="2"/>
<dbReference type="InterPro" id="IPR036874">
    <property type="entry name" value="Carbonic_anhydrase_sf"/>
</dbReference>
<feature type="compositionally biased region" description="Basic and acidic residues" evidence="8">
    <location>
        <begin position="9"/>
        <end position="23"/>
    </location>
</feature>
<protein>
    <recommendedName>
        <fullName evidence="2">carbonic anhydrase</fullName>
        <ecNumber evidence="2">4.2.1.1</ecNumber>
    </recommendedName>
</protein>
<comment type="cofactor">
    <cofactor evidence="7">
        <name>Zn(2+)</name>
        <dbReference type="ChEBI" id="CHEBI:29105"/>
    </cofactor>
    <text evidence="7">Binds 1 zinc ion per subunit.</text>
</comment>
<dbReference type="PANTHER" id="PTHR11002:SF76">
    <property type="entry name" value="CARBONIC ANHYDRASE"/>
    <property type="match status" value="1"/>
</dbReference>
<evidence type="ECO:0000256" key="1">
    <source>
        <dbReference type="ARBA" id="ARBA00006217"/>
    </source>
</evidence>
<sequence>MPDSSETDVDLRHTGETDERETTRRRFVQSGAIGLAMLGVWDVSGVADAKTTQRASMNTALHRPVNKHSFSNGLTGLLQRNQVWTNALPDGYFSDVQNSQAPSVTTVCCSDSRVSQEGMFLGALEAGFLFKPSNIGNKAISIVEGERVVDGDFLYGLEKADSENGVVVGHTDCGAITAAYEIATGKQLNESPGIRQELEVLVDIVDEGLKSDRVDTETKDLKVINQLVEYNVHRQIRFLLDSDAVSEERNLYGFVYDFQGAYEGMRGRTYLVNIDGETDQCQLKQQVPNRYKEFVQSILH</sequence>
<keyword evidence="10" id="KW-1185">Reference proteome</keyword>
<evidence type="ECO:0000256" key="8">
    <source>
        <dbReference type="SAM" id="MobiDB-lite"/>
    </source>
</evidence>
<reference evidence="9 10" key="1">
    <citation type="journal article" date="2019" name="Int. J. Syst. Evol. Microbiol.">
        <title>The Global Catalogue of Microorganisms (GCM) 10K type strain sequencing project: providing services to taxonomists for standard genome sequencing and annotation.</title>
        <authorList>
            <consortium name="The Broad Institute Genomics Platform"/>
            <consortium name="The Broad Institute Genome Sequencing Center for Infectious Disease"/>
            <person name="Wu L."/>
            <person name="Ma J."/>
        </authorList>
    </citation>
    <scope>NUCLEOTIDE SEQUENCE [LARGE SCALE GENOMIC DNA]</scope>
    <source>
        <strain evidence="9 10">LMG 29247</strain>
    </source>
</reference>
<dbReference type="AlphaFoldDB" id="A0ABD5SRY9"/>